<organism evidence="1 2">
    <name type="scientific">Actinocorallia libanotica</name>
    <dbReference type="NCBI Taxonomy" id="46162"/>
    <lineage>
        <taxon>Bacteria</taxon>
        <taxon>Bacillati</taxon>
        <taxon>Actinomycetota</taxon>
        <taxon>Actinomycetes</taxon>
        <taxon>Streptosporangiales</taxon>
        <taxon>Thermomonosporaceae</taxon>
        <taxon>Actinocorallia</taxon>
    </lineage>
</organism>
<dbReference type="Pfam" id="PF14106">
    <property type="entry name" value="DUF4279"/>
    <property type="match status" value="1"/>
</dbReference>
<dbReference type="InterPro" id="IPR025459">
    <property type="entry name" value="DUF4279"/>
</dbReference>
<protein>
    <recommendedName>
        <fullName evidence="3">DUF4279 domain-containing protein</fullName>
    </recommendedName>
</protein>
<name>A0ABN1RMS4_9ACTN</name>
<dbReference type="EMBL" id="BAAAHH010000023">
    <property type="protein sequence ID" value="GAA0960206.1"/>
    <property type="molecule type" value="Genomic_DNA"/>
</dbReference>
<sequence length="177" mass="20005">MPVSTVNSRTGMCGSKKNPAEYRTGMPVRQYVYFGLFSERMSAVEMTAWLGVEPDAFTVRGSRRREPAVPVRHAWKVECREDGLPVDEQISRILMRLRPHLDKIAELSEHLNEEEAGNRVVLQVVRYFNDEADAPDADSSAETTEGPNLFGWHLGHEIMTFMSMVGAVLDVDEYDLS</sequence>
<evidence type="ECO:0000313" key="1">
    <source>
        <dbReference type="EMBL" id="GAA0960206.1"/>
    </source>
</evidence>
<reference evidence="1 2" key="1">
    <citation type="journal article" date="2019" name="Int. J. Syst. Evol. Microbiol.">
        <title>The Global Catalogue of Microorganisms (GCM) 10K type strain sequencing project: providing services to taxonomists for standard genome sequencing and annotation.</title>
        <authorList>
            <consortium name="The Broad Institute Genomics Platform"/>
            <consortium name="The Broad Institute Genome Sequencing Center for Infectious Disease"/>
            <person name="Wu L."/>
            <person name="Ma J."/>
        </authorList>
    </citation>
    <scope>NUCLEOTIDE SEQUENCE [LARGE SCALE GENOMIC DNA]</scope>
    <source>
        <strain evidence="1 2">JCM 10696</strain>
    </source>
</reference>
<gene>
    <name evidence="1" type="ORF">GCM10009550_51060</name>
</gene>
<accession>A0ABN1RMS4</accession>
<proteinExistence type="predicted"/>
<evidence type="ECO:0000313" key="2">
    <source>
        <dbReference type="Proteomes" id="UP001500665"/>
    </source>
</evidence>
<keyword evidence="2" id="KW-1185">Reference proteome</keyword>
<evidence type="ECO:0008006" key="3">
    <source>
        <dbReference type="Google" id="ProtNLM"/>
    </source>
</evidence>
<comment type="caution">
    <text evidence="1">The sequence shown here is derived from an EMBL/GenBank/DDBJ whole genome shotgun (WGS) entry which is preliminary data.</text>
</comment>
<dbReference type="Proteomes" id="UP001500665">
    <property type="component" value="Unassembled WGS sequence"/>
</dbReference>